<dbReference type="PANTHER" id="PTHR28457">
    <property type="entry name" value="COILED-COIL DOMAIN-CONTAINING PROTEIN 189"/>
    <property type="match status" value="1"/>
</dbReference>
<proteinExistence type="predicted"/>
<feature type="compositionally biased region" description="Acidic residues" evidence="1">
    <location>
        <begin position="199"/>
        <end position="214"/>
    </location>
</feature>
<dbReference type="RefSeq" id="XP_032807917.1">
    <property type="nucleotide sequence ID" value="XM_032952026.1"/>
</dbReference>
<evidence type="ECO:0000256" key="1">
    <source>
        <dbReference type="SAM" id="MobiDB-lite"/>
    </source>
</evidence>
<name>A0AAJ7T0K5_PETMA</name>
<sequence length="280" mass="32015">MNDDAVVTEKKDVSKAEIVLSFSQVESLATLTLEEVQTHLAEMLHLREHETSLREAALLDVYVSAYRWAREHGFSSQQILYVVTLLHTLLQNIEERRMKLVENLKACSRQLVGVGCDDLACLSLEQGKLVLGYLTTSLFQHYRLYEFVFTQPQDVVIIDSQIEVEMLEINQKPFPLPLEEGIDADIYERYMCPRAELTENAEEPIVEEAEEEERMADPPADYPSGDDPLRGHTLAEVRTTLEEVAAEMIGELQVAVSEKLKLQEETYKTRLDKLRQVEMA</sequence>
<dbReference type="CTD" id="219621"/>
<protein>
    <submittedName>
        <fullName evidence="3">Ciliary-associated calcium-binding coiled-coil protein 1</fullName>
    </submittedName>
</protein>
<accession>A0AAJ7T0K5</accession>
<gene>
    <name evidence="3" type="primary">CABCOCO1</name>
</gene>
<organism evidence="2 3">
    <name type="scientific">Petromyzon marinus</name>
    <name type="common">Sea lamprey</name>
    <dbReference type="NCBI Taxonomy" id="7757"/>
    <lineage>
        <taxon>Eukaryota</taxon>
        <taxon>Metazoa</taxon>
        <taxon>Chordata</taxon>
        <taxon>Craniata</taxon>
        <taxon>Vertebrata</taxon>
        <taxon>Cyclostomata</taxon>
        <taxon>Hyperoartia</taxon>
        <taxon>Petromyzontiformes</taxon>
        <taxon>Petromyzontidae</taxon>
        <taxon>Petromyzon</taxon>
    </lineage>
</organism>
<dbReference type="InterPro" id="IPR032727">
    <property type="entry name" value="CLAMP"/>
</dbReference>
<dbReference type="AlphaFoldDB" id="A0AAJ7T0K5"/>
<evidence type="ECO:0000313" key="3">
    <source>
        <dbReference type="RefSeq" id="XP_032807917.1"/>
    </source>
</evidence>
<reference evidence="3" key="1">
    <citation type="submission" date="2025-08" db="UniProtKB">
        <authorList>
            <consortium name="RefSeq"/>
        </authorList>
    </citation>
    <scope>IDENTIFICATION</scope>
    <source>
        <tissue evidence="3">Sperm</tissue>
    </source>
</reference>
<keyword evidence="2" id="KW-1185">Reference proteome</keyword>
<dbReference type="PANTHER" id="PTHR28457:SF3">
    <property type="entry name" value="CILIARY-ASSOCIATED CALCIUM-BINDING COILED-COIL PROTEIN 1"/>
    <property type="match status" value="1"/>
</dbReference>
<dbReference type="KEGG" id="pmrn:116941214"/>
<dbReference type="Pfam" id="PF14769">
    <property type="entry name" value="CLAMP"/>
    <property type="match status" value="1"/>
</dbReference>
<feature type="region of interest" description="Disordered" evidence="1">
    <location>
        <begin position="198"/>
        <end position="231"/>
    </location>
</feature>
<dbReference type="Proteomes" id="UP001318040">
    <property type="component" value="Chromosome 11"/>
</dbReference>
<evidence type="ECO:0000313" key="2">
    <source>
        <dbReference type="Proteomes" id="UP001318040"/>
    </source>
</evidence>